<feature type="compositionally biased region" description="Basic and acidic residues" evidence="1">
    <location>
        <begin position="39"/>
        <end position="67"/>
    </location>
</feature>
<dbReference type="EMBL" id="CAFBON010000105">
    <property type="protein sequence ID" value="CAB4990521.1"/>
    <property type="molecule type" value="Genomic_DNA"/>
</dbReference>
<reference evidence="3" key="1">
    <citation type="submission" date="2020-05" db="EMBL/GenBank/DDBJ databases">
        <authorList>
            <person name="Chiriac C."/>
            <person name="Salcher M."/>
            <person name="Ghai R."/>
            <person name="Kavagutti S V."/>
        </authorList>
    </citation>
    <scope>NUCLEOTIDE SEQUENCE</scope>
</reference>
<evidence type="ECO:0000313" key="3">
    <source>
        <dbReference type="EMBL" id="CAB4766050.1"/>
    </source>
</evidence>
<accession>A0A6J6V1P9</accession>
<evidence type="ECO:0000313" key="5">
    <source>
        <dbReference type="EMBL" id="CAB5059570.1"/>
    </source>
</evidence>
<dbReference type="EMBL" id="CAEZXX010000009">
    <property type="protein sequence ID" value="CAB4695225.1"/>
    <property type="molecule type" value="Genomic_DNA"/>
</dbReference>
<organism evidence="3">
    <name type="scientific">freshwater metagenome</name>
    <dbReference type="NCBI Taxonomy" id="449393"/>
    <lineage>
        <taxon>unclassified sequences</taxon>
        <taxon>metagenomes</taxon>
        <taxon>ecological metagenomes</taxon>
    </lineage>
</organism>
<name>A0A6J6V1P9_9ZZZZ</name>
<feature type="region of interest" description="Disordered" evidence="1">
    <location>
        <begin position="38"/>
        <end position="67"/>
    </location>
</feature>
<evidence type="ECO:0000313" key="4">
    <source>
        <dbReference type="EMBL" id="CAB4990521.1"/>
    </source>
</evidence>
<proteinExistence type="predicted"/>
<dbReference type="AlphaFoldDB" id="A0A6J6V1P9"/>
<dbReference type="EMBL" id="CAEZYY010000038">
    <property type="protein sequence ID" value="CAB4766050.1"/>
    <property type="molecule type" value="Genomic_DNA"/>
</dbReference>
<gene>
    <name evidence="2" type="ORF">UFOPK2602_00252</name>
    <name evidence="3" type="ORF">UFOPK2806_02101</name>
    <name evidence="4" type="ORF">UFOPK3954_01132</name>
    <name evidence="5" type="ORF">UFOPK4306_00882</name>
</gene>
<evidence type="ECO:0000313" key="2">
    <source>
        <dbReference type="EMBL" id="CAB4695225.1"/>
    </source>
</evidence>
<sequence>MPGNAAVPLACGFAELWALPEPKEDNVATRSNLTPLQEAEARRLAAQESKANKVQREHSEEEKALRKDRVVKAKDALARSVGLKGDHVAAGRQALKTYLQRLNEPKQPDEAAFEALIEAPFKAPPKKKTNDRRF</sequence>
<dbReference type="EMBL" id="CAFBQP010000027">
    <property type="protein sequence ID" value="CAB5059570.1"/>
    <property type="molecule type" value="Genomic_DNA"/>
</dbReference>
<protein>
    <submittedName>
        <fullName evidence="3">Unannotated protein</fullName>
    </submittedName>
</protein>
<evidence type="ECO:0000256" key="1">
    <source>
        <dbReference type="SAM" id="MobiDB-lite"/>
    </source>
</evidence>